<gene>
    <name evidence="2" type="ORF">H5P30_16085</name>
</gene>
<evidence type="ECO:0000256" key="1">
    <source>
        <dbReference type="SAM" id="Phobius"/>
    </source>
</evidence>
<sequence>MFDVPLPIFFTVFVTTGVVLIFALWIYYDRMGVRRHDRLNQTVFHCVRCGKLYGVHGEVKQAECPDCNLKNIPLRF</sequence>
<keyword evidence="1" id="KW-0472">Membrane</keyword>
<reference evidence="2 3" key="1">
    <citation type="submission" date="2020-07" db="EMBL/GenBank/DDBJ databases">
        <authorList>
            <person name="Feng X."/>
        </authorList>
    </citation>
    <scope>NUCLEOTIDE SEQUENCE [LARGE SCALE GENOMIC DNA]</scope>
    <source>
        <strain evidence="2 3">JCM14086</strain>
    </source>
</reference>
<comment type="caution">
    <text evidence="2">The sequence shown here is derived from an EMBL/GenBank/DDBJ whole genome shotgun (WGS) entry which is preliminary data.</text>
</comment>
<evidence type="ECO:0000313" key="2">
    <source>
        <dbReference type="EMBL" id="MBC2603302.1"/>
    </source>
</evidence>
<dbReference type="Proteomes" id="UP000525652">
    <property type="component" value="Unassembled WGS sequence"/>
</dbReference>
<name>A0A7X1B0H6_9BACT</name>
<organism evidence="2 3">
    <name type="scientific">Puniceicoccus vermicola</name>
    <dbReference type="NCBI Taxonomy" id="388746"/>
    <lineage>
        <taxon>Bacteria</taxon>
        <taxon>Pseudomonadati</taxon>
        <taxon>Verrucomicrobiota</taxon>
        <taxon>Opitutia</taxon>
        <taxon>Puniceicoccales</taxon>
        <taxon>Puniceicoccaceae</taxon>
        <taxon>Puniceicoccus</taxon>
    </lineage>
</organism>
<keyword evidence="1" id="KW-1133">Transmembrane helix</keyword>
<keyword evidence="1" id="KW-0812">Transmembrane</keyword>
<feature type="transmembrane region" description="Helical" evidence="1">
    <location>
        <begin position="6"/>
        <end position="28"/>
    </location>
</feature>
<protein>
    <submittedName>
        <fullName evidence="2">Hydrogenase nickel incorporation protein HypA</fullName>
    </submittedName>
</protein>
<dbReference type="RefSeq" id="WP_185693934.1">
    <property type="nucleotide sequence ID" value="NZ_JACHVA010000126.1"/>
</dbReference>
<evidence type="ECO:0000313" key="3">
    <source>
        <dbReference type="Proteomes" id="UP000525652"/>
    </source>
</evidence>
<dbReference type="EMBL" id="JACHVA010000126">
    <property type="protein sequence ID" value="MBC2603302.1"/>
    <property type="molecule type" value="Genomic_DNA"/>
</dbReference>
<accession>A0A7X1B0H6</accession>
<proteinExistence type="predicted"/>
<keyword evidence="3" id="KW-1185">Reference proteome</keyword>
<dbReference type="AlphaFoldDB" id="A0A7X1B0H6"/>